<name>A0ACC0CX20_9PEZI</name>
<comment type="caution">
    <text evidence="1">The sequence shown here is derived from an EMBL/GenBank/DDBJ whole genome shotgun (WGS) entry which is preliminary data.</text>
</comment>
<evidence type="ECO:0000313" key="1">
    <source>
        <dbReference type="EMBL" id="KAI6084994.1"/>
    </source>
</evidence>
<accession>A0ACC0CX20</accession>
<evidence type="ECO:0000313" key="2">
    <source>
        <dbReference type="Proteomes" id="UP001497680"/>
    </source>
</evidence>
<sequence length="183" mass="21122">MLLTPSQVSVLISSGIVVLCTAALFLSGYAIQQRTLNDLRRAINHNREPRPSPKIYLPDRFKTPTTELDDGTVVTLDDPRLGARRRIDLNKGDDVIIVRPTFPDEKSEQQKQAILEKAAAAAAEAESREEEQRQKQKQKQKNRDGDESTQKPVSRAERRRQIKEEIRRLSEGEERVYYQRRLW</sequence>
<dbReference type="Proteomes" id="UP001497680">
    <property type="component" value="Unassembled WGS sequence"/>
</dbReference>
<dbReference type="EMBL" id="MU394330">
    <property type="protein sequence ID" value="KAI6084994.1"/>
    <property type="molecule type" value="Genomic_DNA"/>
</dbReference>
<gene>
    <name evidence="1" type="ORF">F4821DRAFT_279693</name>
</gene>
<reference evidence="1 2" key="1">
    <citation type="journal article" date="2022" name="New Phytol.">
        <title>Ecological generalism drives hyperdiversity of secondary metabolite gene clusters in xylarialean endophytes.</title>
        <authorList>
            <person name="Franco M.E.E."/>
            <person name="Wisecaver J.H."/>
            <person name="Arnold A.E."/>
            <person name="Ju Y.M."/>
            <person name="Slot J.C."/>
            <person name="Ahrendt S."/>
            <person name="Moore L.P."/>
            <person name="Eastman K.E."/>
            <person name="Scott K."/>
            <person name="Konkel Z."/>
            <person name="Mondo S.J."/>
            <person name="Kuo A."/>
            <person name="Hayes R.D."/>
            <person name="Haridas S."/>
            <person name="Andreopoulos B."/>
            <person name="Riley R."/>
            <person name="LaButti K."/>
            <person name="Pangilinan J."/>
            <person name="Lipzen A."/>
            <person name="Amirebrahimi M."/>
            <person name="Yan J."/>
            <person name="Adam C."/>
            <person name="Keymanesh K."/>
            <person name="Ng V."/>
            <person name="Louie K."/>
            <person name="Northen T."/>
            <person name="Drula E."/>
            <person name="Henrissat B."/>
            <person name="Hsieh H.M."/>
            <person name="Youens-Clark K."/>
            <person name="Lutzoni F."/>
            <person name="Miadlikowska J."/>
            <person name="Eastwood D.C."/>
            <person name="Hamelin R.C."/>
            <person name="Grigoriev I.V."/>
            <person name="U'Ren J.M."/>
        </authorList>
    </citation>
    <scope>NUCLEOTIDE SEQUENCE [LARGE SCALE GENOMIC DNA]</scope>
    <source>
        <strain evidence="1 2">ER1909</strain>
    </source>
</reference>
<proteinExistence type="predicted"/>
<protein>
    <submittedName>
        <fullName evidence="1">Uncharacterized protein</fullName>
    </submittedName>
</protein>
<keyword evidence="2" id="KW-1185">Reference proteome</keyword>
<organism evidence="1 2">
    <name type="scientific">Hypoxylon rubiginosum</name>
    <dbReference type="NCBI Taxonomy" id="110542"/>
    <lineage>
        <taxon>Eukaryota</taxon>
        <taxon>Fungi</taxon>
        <taxon>Dikarya</taxon>
        <taxon>Ascomycota</taxon>
        <taxon>Pezizomycotina</taxon>
        <taxon>Sordariomycetes</taxon>
        <taxon>Xylariomycetidae</taxon>
        <taxon>Xylariales</taxon>
        <taxon>Hypoxylaceae</taxon>
        <taxon>Hypoxylon</taxon>
    </lineage>
</organism>